<keyword evidence="1" id="KW-0812">Transmembrane</keyword>
<dbReference type="Proteomes" id="UP000787672">
    <property type="component" value="Unassembled WGS sequence"/>
</dbReference>
<dbReference type="EMBL" id="JAHLQN010000001">
    <property type="protein sequence ID" value="MBU5627035.1"/>
    <property type="molecule type" value="Genomic_DNA"/>
</dbReference>
<evidence type="ECO:0000256" key="1">
    <source>
        <dbReference type="SAM" id="Phobius"/>
    </source>
</evidence>
<name>A0ABS6FAF0_9FIRM</name>
<dbReference type="RefSeq" id="WP_216632445.1">
    <property type="nucleotide sequence ID" value="NZ_JAHLQN010000001.1"/>
</dbReference>
<comment type="caution">
    <text evidence="2">The sequence shown here is derived from an EMBL/GenBank/DDBJ whole genome shotgun (WGS) entry which is preliminary data.</text>
</comment>
<keyword evidence="1" id="KW-1133">Transmembrane helix</keyword>
<evidence type="ECO:0000313" key="2">
    <source>
        <dbReference type="EMBL" id="MBU5627035.1"/>
    </source>
</evidence>
<evidence type="ECO:0000313" key="3">
    <source>
        <dbReference type="Proteomes" id="UP000787672"/>
    </source>
</evidence>
<proteinExistence type="predicted"/>
<reference evidence="2 3" key="1">
    <citation type="submission" date="2021-06" db="EMBL/GenBank/DDBJ databases">
        <authorList>
            <person name="Sun Q."/>
            <person name="Li D."/>
        </authorList>
    </citation>
    <scope>NUCLEOTIDE SEQUENCE [LARGE SCALE GENOMIC DNA]</scope>
    <source>
        <strain evidence="2 3">MSJ-2</strain>
    </source>
</reference>
<keyword evidence="1" id="KW-0472">Membrane</keyword>
<organism evidence="2 3">
    <name type="scientific">Dysosmobacter acutus</name>
    <dbReference type="NCBI Taxonomy" id="2841504"/>
    <lineage>
        <taxon>Bacteria</taxon>
        <taxon>Bacillati</taxon>
        <taxon>Bacillota</taxon>
        <taxon>Clostridia</taxon>
        <taxon>Eubacteriales</taxon>
        <taxon>Oscillospiraceae</taxon>
        <taxon>Dysosmobacter</taxon>
    </lineage>
</organism>
<sequence>MKKVILGSIMFLAGALCTAILLSGTMANDWTTNGRLSSFWNMSQYGILPAFYIFIGIAVAGIAVAIWGIFDKKE</sequence>
<accession>A0ABS6FAF0</accession>
<feature type="transmembrane region" description="Helical" evidence="1">
    <location>
        <begin position="51"/>
        <end position="70"/>
    </location>
</feature>
<protein>
    <submittedName>
        <fullName evidence="2">Uncharacterized protein</fullName>
    </submittedName>
</protein>
<keyword evidence="3" id="KW-1185">Reference proteome</keyword>
<gene>
    <name evidence="2" type="ORF">KQI82_08965</name>
</gene>